<evidence type="ECO:0000256" key="2">
    <source>
        <dbReference type="SAM" id="MobiDB-lite"/>
    </source>
</evidence>
<feature type="DNA-binding region" description="Homeobox" evidence="1">
    <location>
        <begin position="3"/>
        <end position="19"/>
    </location>
</feature>
<gene>
    <name evidence="4" type="ORF">A0H81_11519</name>
</gene>
<dbReference type="GO" id="GO:0003677">
    <property type="term" value="F:DNA binding"/>
    <property type="evidence" value="ECO:0007669"/>
    <property type="project" value="UniProtKB-UniRule"/>
</dbReference>
<comment type="subcellular location">
    <subcellularLocation>
        <location evidence="1">Nucleus</location>
    </subcellularLocation>
</comment>
<evidence type="ECO:0000313" key="4">
    <source>
        <dbReference type="EMBL" id="OBZ68551.1"/>
    </source>
</evidence>
<evidence type="ECO:0000259" key="3">
    <source>
        <dbReference type="PROSITE" id="PS50071"/>
    </source>
</evidence>
<dbReference type="InterPro" id="IPR001356">
    <property type="entry name" value="HD"/>
</dbReference>
<dbReference type="AlphaFoldDB" id="A0A1C7LUU4"/>
<reference evidence="4 5" key="1">
    <citation type="submission" date="2016-03" db="EMBL/GenBank/DDBJ databases">
        <title>Whole genome sequencing of Grifola frondosa 9006-11.</title>
        <authorList>
            <person name="Min B."/>
            <person name="Park H."/>
            <person name="Kim J.-G."/>
            <person name="Cho H."/>
            <person name="Oh Y.-L."/>
            <person name="Kong W.-S."/>
            <person name="Choi I.-G."/>
        </authorList>
    </citation>
    <scope>NUCLEOTIDE SEQUENCE [LARGE SCALE GENOMIC DNA]</scope>
    <source>
        <strain evidence="4 5">9006-11</strain>
    </source>
</reference>
<dbReference type="GO" id="GO:0005634">
    <property type="term" value="C:nucleus"/>
    <property type="evidence" value="ECO:0007669"/>
    <property type="project" value="UniProtKB-SubCell"/>
</dbReference>
<keyword evidence="1" id="KW-0238">DNA-binding</keyword>
<keyword evidence="5" id="KW-1185">Reference proteome</keyword>
<protein>
    <recommendedName>
        <fullName evidence="3">Homeobox domain-containing protein</fullName>
    </recommendedName>
</protein>
<accession>A0A1C7LUU4</accession>
<organism evidence="4 5">
    <name type="scientific">Grifola frondosa</name>
    <name type="common">Maitake</name>
    <name type="synonym">Polyporus frondosus</name>
    <dbReference type="NCBI Taxonomy" id="5627"/>
    <lineage>
        <taxon>Eukaryota</taxon>
        <taxon>Fungi</taxon>
        <taxon>Dikarya</taxon>
        <taxon>Basidiomycota</taxon>
        <taxon>Agaricomycotina</taxon>
        <taxon>Agaricomycetes</taxon>
        <taxon>Polyporales</taxon>
        <taxon>Grifolaceae</taxon>
        <taxon>Grifola</taxon>
    </lineage>
</organism>
<evidence type="ECO:0000256" key="1">
    <source>
        <dbReference type="PROSITE-ProRule" id="PRU00108"/>
    </source>
</evidence>
<feature type="region of interest" description="Disordered" evidence="2">
    <location>
        <begin position="41"/>
        <end position="125"/>
    </location>
</feature>
<evidence type="ECO:0000313" key="5">
    <source>
        <dbReference type="Proteomes" id="UP000092993"/>
    </source>
</evidence>
<comment type="caution">
    <text evidence="4">The sequence shown here is derived from an EMBL/GenBank/DDBJ whole genome shotgun (WGS) entry which is preliminary data.</text>
</comment>
<dbReference type="Proteomes" id="UP000092993">
    <property type="component" value="Unassembled WGS sequence"/>
</dbReference>
<dbReference type="PROSITE" id="PS50071">
    <property type="entry name" value="HOMEOBOX_2"/>
    <property type="match status" value="1"/>
</dbReference>
<name>A0A1C7LUU4_GRIFR</name>
<sequence length="162" mass="18027">MRSVTVWFQNKRQTERRIALSSATDAALSSPFSAAVSGQTIHTAHRRTPSIASTMASPGRASIERERPRLHGSALTGARRPSLDHIAARIERPNPLTRSHTAPELSPPRPRTPDRPLWENMPSSPTTPNLVRKWTVCWWTSSMHGGDARSSGRVRRRVLVVL</sequence>
<feature type="domain" description="Homeobox" evidence="3">
    <location>
        <begin position="1"/>
        <end position="18"/>
    </location>
</feature>
<proteinExistence type="predicted"/>
<keyword evidence="1" id="KW-0371">Homeobox</keyword>
<dbReference type="OrthoDB" id="6159439at2759"/>
<dbReference type="STRING" id="5627.A0A1C7LUU4"/>
<dbReference type="EMBL" id="LUGG01000020">
    <property type="protein sequence ID" value="OBZ68551.1"/>
    <property type="molecule type" value="Genomic_DNA"/>
</dbReference>
<keyword evidence="1" id="KW-0539">Nucleus</keyword>
<feature type="compositionally biased region" description="Basic and acidic residues" evidence="2">
    <location>
        <begin position="81"/>
        <end position="92"/>
    </location>
</feature>